<gene>
    <name evidence="1" type="ORF">HPB47_001532</name>
</gene>
<comment type="caution">
    <text evidence="1">The sequence shown here is derived from an EMBL/GenBank/DDBJ whole genome shotgun (WGS) entry which is preliminary data.</text>
</comment>
<accession>A0AC60PQ68</accession>
<evidence type="ECO:0000313" key="2">
    <source>
        <dbReference type="Proteomes" id="UP000805193"/>
    </source>
</evidence>
<protein>
    <submittedName>
        <fullName evidence="1">Uncharacterized protein</fullName>
    </submittedName>
</protein>
<sequence>MSRCRTSRARHVFGYQLIDLNDRLGSYILVSQLNLSEARNFLNRADDPAFGDLRKLITTDLVKQAYLEYTAVTDTEPPTHQFRWGMRAIHEASKLTVLEFVCKVRTGVSFQSDDFV</sequence>
<keyword evidence="2" id="KW-1185">Reference proteome</keyword>
<organism evidence="1 2">
    <name type="scientific">Ixodes persulcatus</name>
    <name type="common">Taiga tick</name>
    <dbReference type="NCBI Taxonomy" id="34615"/>
    <lineage>
        <taxon>Eukaryota</taxon>
        <taxon>Metazoa</taxon>
        <taxon>Ecdysozoa</taxon>
        <taxon>Arthropoda</taxon>
        <taxon>Chelicerata</taxon>
        <taxon>Arachnida</taxon>
        <taxon>Acari</taxon>
        <taxon>Parasitiformes</taxon>
        <taxon>Ixodida</taxon>
        <taxon>Ixodoidea</taxon>
        <taxon>Ixodidae</taxon>
        <taxon>Ixodinae</taxon>
        <taxon>Ixodes</taxon>
    </lineage>
</organism>
<name>A0AC60PQ68_IXOPE</name>
<dbReference type="EMBL" id="JABSTQ010010199">
    <property type="protein sequence ID" value="KAG0422642.1"/>
    <property type="molecule type" value="Genomic_DNA"/>
</dbReference>
<dbReference type="Proteomes" id="UP000805193">
    <property type="component" value="Unassembled WGS sequence"/>
</dbReference>
<evidence type="ECO:0000313" key="1">
    <source>
        <dbReference type="EMBL" id="KAG0422642.1"/>
    </source>
</evidence>
<reference evidence="1 2" key="1">
    <citation type="journal article" date="2020" name="Cell">
        <title>Large-Scale Comparative Analyses of Tick Genomes Elucidate Their Genetic Diversity and Vector Capacities.</title>
        <authorList>
            <consortium name="Tick Genome and Microbiome Consortium (TIGMIC)"/>
            <person name="Jia N."/>
            <person name="Wang J."/>
            <person name="Shi W."/>
            <person name="Du L."/>
            <person name="Sun Y."/>
            <person name="Zhan W."/>
            <person name="Jiang J.F."/>
            <person name="Wang Q."/>
            <person name="Zhang B."/>
            <person name="Ji P."/>
            <person name="Bell-Sakyi L."/>
            <person name="Cui X.M."/>
            <person name="Yuan T.T."/>
            <person name="Jiang B.G."/>
            <person name="Yang W.F."/>
            <person name="Lam T.T."/>
            <person name="Chang Q.C."/>
            <person name="Ding S.J."/>
            <person name="Wang X.J."/>
            <person name="Zhu J.G."/>
            <person name="Ruan X.D."/>
            <person name="Zhao L."/>
            <person name="Wei J.T."/>
            <person name="Ye R.Z."/>
            <person name="Que T.C."/>
            <person name="Du C.H."/>
            <person name="Zhou Y.H."/>
            <person name="Cheng J.X."/>
            <person name="Dai P.F."/>
            <person name="Guo W.B."/>
            <person name="Han X.H."/>
            <person name="Huang E.J."/>
            <person name="Li L.F."/>
            <person name="Wei W."/>
            <person name="Gao Y.C."/>
            <person name="Liu J.Z."/>
            <person name="Shao H.Z."/>
            <person name="Wang X."/>
            <person name="Wang C.C."/>
            <person name="Yang T.C."/>
            <person name="Huo Q.B."/>
            <person name="Li W."/>
            <person name="Chen H.Y."/>
            <person name="Chen S.E."/>
            <person name="Zhou L.G."/>
            <person name="Ni X.B."/>
            <person name="Tian J.H."/>
            <person name="Sheng Y."/>
            <person name="Liu T."/>
            <person name="Pan Y.S."/>
            <person name="Xia L.Y."/>
            <person name="Li J."/>
            <person name="Zhao F."/>
            <person name="Cao W.C."/>
        </authorList>
    </citation>
    <scope>NUCLEOTIDE SEQUENCE [LARGE SCALE GENOMIC DNA]</scope>
    <source>
        <strain evidence="1">Iper-2018</strain>
    </source>
</reference>
<proteinExistence type="predicted"/>